<sequence length="276" mass="31742">MAPSTATTTQLNGHYANQYPNQNDKLPLLHLPHNKAYTRYAPNIIIALSSLYVVSFLLHYIIRKCRKYRDRKLQREKQHLKQAWKKTMAKFELQSKHNLLLYPDSAYNKEQSYNSSASSITLNYSSCTSPTSPSITATPVDISSDKKHCHQPHSPSSSLSSFATTDTAAGNSIQLANHHPIIVEPAFTEKVASINRESMRHDDRPSRHMFGSNKLANYWKINNNKRLNLLWQWSVALGYCEYSHAKYLDDMVRQLQRYNIDVSTTVNRERVVLEDE</sequence>
<keyword evidence="4" id="KW-1185">Reference proteome</keyword>
<reference evidence="3 4" key="1">
    <citation type="submission" date="2022-11" db="EMBL/GenBank/DDBJ databases">
        <title>Mucor velutinosus strain NIH1002 WGS.</title>
        <authorList>
            <person name="Subramanian P."/>
            <person name="Mullikin J.C."/>
            <person name="Segre J.A."/>
            <person name="Zelazny A.M."/>
        </authorList>
    </citation>
    <scope>NUCLEOTIDE SEQUENCE [LARGE SCALE GENOMIC DNA]</scope>
    <source>
        <strain evidence="3 4">NIH1002</strain>
    </source>
</reference>
<keyword evidence="2" id="KW-0472">Membrane</keyword>
<name>A0AAN7DIN8_9FUNG</name>
<dbReference type="EMBL" id="JASEJX010000013">
    <property type="protein sequence ID" value="KAK4517119.1"/>
    <property type="molecule type" value="Genomic_DNA"/>
</dbReference>
<keyword evidence="2" id="KW-1133">Transmembrane helix</keyword>
<evidence type="ECO:0000313" key="3">
    <source>
        <dbReference type="EMBL" id="KAK4517119.1"/>
    </source>
</evidence>
<evidence type="ECO:0000256" key="2">
    <source>
        <dbReference type="SAM" id="Phobius"/>
    </source>
</evidence>
<dbReference type="RefSeq" id="XP_064683785.1">
    <property type="nucleotide sequence ID" value="XM_064819865.1"/>
</dbReference>
<keyword evidence="2" id="KW-0812">Transmembrane</keyword>
<dbReference type="GeneID" id="89944151"/>
<gene>
    <name evidence="3" type="primary">GET1</name>
    <name evidence="3" type="ORF">ATC70_000449</name>
</gene>
<feature type="transmembrane region" description="Helical" evidence="2">
    <location>
        <begin position="40"/>
        <end position="62"/>
    </location>
</feature>
<dbReference type="Proteomes" id="UP001304243">
    <property type="component" value="Unassembled WGS sequence"/>
</dbReference>
<proteinExistence type="predicted"/>
<dbReference type="AlphaFoldDB" id="A0AAN7DIN8"/>
<comment type="caution">
    <text evidence="3">The sequence shown here is derived from an EMBL/GenBank/DDBJ whole genome shotgun (WGS) entry which is preliminary data.</text>
</comment>
<feature type="compositionally biased region" description="Low complexity" evidence="1">
    <location>
        <begin position="125"/>
        <end position="139"/>
    </location>
</feature>
<feature type="region of interest" description="Disordered" evidence="1">
    <location>
        <begin position="125"/>
        <end position="163"/>
    </location>
</feature>
<accession>A0AAN7DIN8</accession>
<evidence type="ECO:0000313" key="4">
    <source>
        <dbReference type="Proteomes" id="UP001304243"/>
    </source>
</evidence>
<protein>
    <submittedName>
        <fullName evidence="3">GET complex subunit get1</fullName>
    </submittedName>
</protein>
<evidence type="ECO:0000256" key="1">
    <source>
        <dbReference type="SAM" id="MobiDB-lite"/>
    </source>
</evidence>
<organism evidence="3 4">
    <name type="scientific">Mucor velutinosus</name>
    <dbReference type="NCBI Taxonomy" id="708070"/>
    <lineage>
        <taxon>Eukaryota</taxon>
        <taxon>Fungi</taxon>
        <taxon>Fungi incertae sedis</taxon>
        <taxon>Mucoromycota</taxon>
        <taxon>Mucoromycotina</taxon>
        <taxon>Mucoromycetes</taxon>
        <taxon>Mucorales</taxon>
        <taxon>Mucorineae</taxon>
        <taxon>Mucoraceae</taxon>
        <taxon>Mucor</taxon>
    </lineage>
</organism>